<dbReference type="InParanoid" id="A0A251S3E3"/>
<reference evidence="2" key="2">
    <citation type="submission" date="2017-02" db="EMBL/GenBank/DDBJ databases">
        <title>Sunflower complete genome.</title>
        <authorList>
            <person name="Langlade N."/>
            <person name="Munos S."/>
        </authorList>
    </citation>
    <scope>NUCLEOTIDE SEQUENCE [LARGE SCALE GENOMIC DNA]</scope>
    <source>
        <tissue evidence="2">Leaves</tissue>
    </source>
</reference>
<name>A0A251S3E3_HELAN</name>
<protein>
    <submittedName>
        <fullName evidence="2">Uncharacterized protein</fullName>
    </submittedName>
</protein>
<dbReference type="Proteomes" id="UP000215914">
    <property type="component" value="Chromosome 16"/>
</dbReference>
<proteinExistence type="predicted"/>
<dbReference type="EMBL" id="CM007905">
    <property type="protein sequence ID" value="OTF92656.1"/>
    <property type="molecule type" value="Genomic_DNA"/>
</dbReference>
<sequence>MTATLLSSDFFSSVGTLWNGEGPDAKALEESMETSSNLLHRFLLLSQGSMFGISCL</sequence>
<keyword evidence="3" id="KW-1185">Reference proteome</keyword>
<reference evidence="1" key="3">
    <citation type="submission" date="2020-06" db="EMBL/GenBank/DDBJ databases">
        <title>Helianthus annuus Genome sequencing and assembly Release 2.</title>
        <authorList>
            <person name="Gouzy J."/>
            <person name="Langlade N."/>
            <person name="Munos S."/>
        </authorList>
    </citation>
    <scope>NUCLEOTIDE SEQUENCE</scope>
    <source>
        <tissue evidence="1">Leaves</tissue>
    </source>
</reference>
<dbReference type="Gramene" id="mRNA:HanXRQr2_Chr16g0766571">
    <property type="protein sequence ID" value="mRNA:HanXRQr2_Chr16g0766571"/>
    <property type="gene ID" value="HanXRQr2_Chr16g0766571"/>
</dbReference>
<evidence type="ECO:0000313" key="2">
    <source>
        <dbReference type="EMBL" id="OTF92656.1"/>
    </source>
</evidence>
<organism evidence="2 3">
    <name type="scientific">Helianthus annuus</name>
    <name type="common">Common sunflower</name>
    <dbReference type="NCBI Taxonomy" id="4232"/>
    <lineage>
        <taxon>Eukaryota</taxon>
        <taxon>Viridiplantae</taxon>
        <taxon>Streptophyta</taxon>
        <taxon>Embryophyta</taxon>
        <taxon>Tracheophyta</taxon>
        <taxon>Spermatophyta</taxon>
        <taxon>Magnoliopsida</taxon>
        <taxon>eudicotyledons</taxon>
        <taxon>Gunneridae</taxon>
        <taxon>Pentapetalae</taxon>
        <taxon>asterids</taxon>
        <taxon>campanulids</taxon>
        <taxon>Asterales</taxon>
        <taxon>Asteraceae</taxon>
        <taxon>Asteroideae</taxon>
        <taxon>Heliantheae alliance</taxon>
        <taxon>Heliantheae</taxon>
        <taxon>Helianthus</taxon>
    </lineage>
</organism>
<evidence type="ECO:0000313" key="3">
    <source>
        <dbReference type="Proteomes" id="UP000215914"/>
    </source>
</evidence>
<accession>A0A251S3E3</accession>
<evidence type="ECO:0000313" key="1">
    <source>
        <dbReference type="EMBL" id="KAF5761563.1"/>
    </source>
</evidence>
<dbReference type="AlphaFoldDB" id="A0A251S3E3"/>
<gene>
    <name evidence="2" type="ORF">HannXRQ_Chr16g0524281</name>
    <name evidence="1" type="ORF">HanXRQr2_Chr16g0766571</name>
</gene>
<dbReference type="EMBL" id="MNCJ02000331">
    <property type="protein sequence ID" value="KAF5761563.1"/>
    <property type="molecule type" value="Genomic_DNA"/>
</dbReference>
<reference evidence="1 3" key="1">
    <citation type="journal article" date="2017" name="Nature">
        <title>The sunflower genome provides insights into oil metabolism, flowering and Asterid evolution.</title>
        <authorList>
            <person name="Badouin H."/>
            <person name="Gouzy J."/>
            <person name="Grassa C.J."/>
            <person name="Murat F."/>
            <person name="Staton S.E."/>
            <person name="Cottret L."/>
            <person name="Lelandais-Briere C."/>
            <person name="Owens G.L."/>
            <person name="Carrere S."/>
            <person name="Mayjonade B."/>
            <person name="Legrand L."/>
            <person name="Gill N."/>
            <person name="Kane N.C."/>
            <person name="Bowers J.E."/>
            <person name="Hubner S."/>
            <person name="Bellec A."/>
            <person name="Berard A."/>
            <person name="Berges H."/>
            <person name="Blanchet N."/>
            <person name="Boniface M.C."/>
            <person name="Brunel D."/>
            <person name="Catrice O."/>
            <person name="Chaidir N."/>
            <person name="Claudel C."/>
            <person name="Donnadieu C."/>
            <person name="Faraut T."/>
            <person name="Fievet G."/>
            <person name="Helmstetter N."/>
            <person name="King M."/>
            <person name="Knapp S.J."/>
            <person name="Lai Z."/>
            <person name="Le Paslier M.C."/>
            <person name="Lippi Y."/>
            <person name="Lorenzon L."/>
            <person name="Mandel J.R."/>
            <person name="Marage G."/>
            <person name="Marchand G."/>
            <person name="Marquand E."/>
            <person name="Bret-Mestries E."/>
            <person name="Morien E."/>
            <person name="Nambeesan S."/>
            <person name="Nguyen T."/>
            <person name="Pegot-Espagnet P."/>
            <person name="Pouilly N."/>
            <person name="Raftis F."/>
            <person name="Sallet E."/>
            <person name="Schiex T."/>
            <person name="Thomas J."/>
            <person name="Vandecasteele C."/>
            <person name="Vares D."/>
            <person name="Vear F."/>
            <person name="Vautrin S."/>
            <person name="Crespi M."/>
            <person name="Mangin B."/>
            <person name="Burke J.M."/>
            <person name="Salse J."/>
            <person name="Munos S."/>
            <person name="Vincourt P."/>
            <person name="Rieseberg L.H."/>
            <person name="Langlade N.B."/>
        </authorList>
    </citation>
    <scope>NUCLEOTIDE SEQUENCE [LARGE SCALE GENOMIC DNA]</scope>
    <source>
        <strain evidence="3">cv. SF193</strain>
        <tissue evidence="1">Leaves</tissue>
    </source>
</reference>